<reference evidence="2 3" key="1">
    <citation type="journal article" date="2019" name="Nat. Ecol. Evol.">
        <title>Megaphylogeny resolves global patterns of mushroom evolution.</title>
        <authorList>
            <person name="Varga T."/>
            <person name="Krizsan K."/>
            <person name="Foldi C."/>
            <person name="Dima B."/>
            <person name="Sanchez-Garcia M."/>
            <person name="Sanchez-Ramirez S."/>
            <person name="Szollosi G.J."/>
            <person name="Szarkandi J.G."/>
            <person name="Papp V."/>
            <person name="Albert L."/>
            <person name="Andreopoulos W."/>
            <person name="Angelini C."/>
            <person name="Antonin V."/>
            <person name="Barry K.W."/>
            <person name="Bougher N.L."/>
            <person name="Buchanan P."/>
            <person name="Buyck B."/>
            <person name="Bense V."/>
            <person name="Catcheside P."/>
            <person name="Chovatia M."/>
            <person name="Cooper J."/>
            <person name="Damon W."/>
            <person name="Desjardin D."/>
            <person name="Finy P."/>
            <person name="Geml J."/>
            <person name="Haridas S."/>
            <person name="Hughes K."/>
            <person name="Justo A."/>
            <person name="Karasinski D."/>
            <person name="Kautmanova I."/>
            <person name="Kiss B."/>
            <person name="Kocsube S."/>
            <person name="Kotiranta H."/>
            <person name="LaButti K.M."/>
            <person name="Lechner B.E."/>
            <person name="Liimatainen K."/>
            <person name="Lipzen A."/>
            <person name="Lukacs Z."/>
            <person name="Mihaltcheva S."/>
            <person name="Morgado L.N."/>
            <person name="Niskanen T."/>
            <person name="Noordeloos M.E."/>
            <person name="Ohm R.A."/>
            <person name="Ortiz-Santana B."/>
            <person name="Ovrebo C."/>
            <person name="Racz N."/>
            <person name="Riley R."/>
            <person name="Savchenko A."/>
            <person name="Shiryaev A."/>
            <person name="Soop K."/>
            <person name="Spirin V."/>
            <person name="Szebenyi C."/>
            <person name="Tomsovsky M."/>
            <person name="Tulloss R.E."/>
            <person name="Uehling J."/>
            <person name="Grigoriev I.V."/>
            <person name="Vagvolgyi C."/>
            <person name="Papp T."/>
            <person name="Martin F.M."/>
            <person name="Miettinen O."/>
            <person name="Hibbett D.S."/>
            <person name="Nagy L.G."/>
        </authorList>
    </citation>
    <scope>NUCLEOTIDE SEQUENCE [LARGE SCALE GENOMIC DNA]</scope>
    <source>
        <strain evidence="2 3">CBS 962.96</strain>
    </source>
</reference>
<evidence type="ECO:0000313" key="2">
    <source>
        <dbReference type="EMBL" id="THU82386.1"/>
    </source>
</evidence>
<feature type="transmembrane region" description="Helical" evidence="1">
    <location>
        <begin position="48"/>
        <end position="68"/>
    </location>
</feature>
<keyword evidence="3" id="KW-1185">Reference proteome</keyword>
<evidence type="ECO:0000313" key="3">
    <source>
        <dbReference type="Proteomes" id="UP000297245"/>
    </source>
</evidence>
<keyword evidence="1" id="KW-0472">Membrane</keyword>
<organism evidence="2 3">
    <name type="scientific">Dendrothele bispora (strain CBS 962.96)</name>
    <dbReference type="NCBI Taxonomy" id="1314807"/>
    <lineage>
        <taxon>Eukaryota</taxon>
        <taxon>Fungi</taxon>
        <taxon>Dikarya</taxon>
        <taxon>Basidiomycota</taxon>
        <taxon>Agaricomycotina</taxon>
        <taxon>Agaricomycetes</taxon>
        <taxon>Agaricomycetidae</taxon>
        <taxon>Agaricales</taxon>
        <taxon>Agaricales incertae sedis</taxon>
        <taxon>Dendrothele</taxon>
    </lineage>
</organism>
<dbReference type="AlphaFoldDB" id="A0A4S8L1U9"/>
<sequence length="202" mass="22132">MPPRTTESLPLSDLDTFNLTSGIVRTAYLLSDGIVIWRAWILCPSNPLLKLAMCICMILSCIGIFLDMGLTAQKLLRDPVNFGAKTKILLMVVPLLVTNLGATSVIIYKMINMGKFSTDKTHISALKTIFMVLTLLNGRESVVYQAFASGMPIISAIYPLFIIIIAASQNQRSNRSHRQLLENTAEEETGTLGLVSGSAVRQ</sequence>
<keyword evidence="1" id="KW-0812">Transmembrane</keyword>
<name>A0A4S8L1U9_DENBC</name>
<gene>
    <name evidence="2" type="ORF">K435DRAFT_808330</name>
</gene>
<feature type="transmembrane region" description="Helical" evidence="1">
    <location>
        <begin position="120"/>
        <end position="136"/>
    </location>
</feature>
<accession>A0A4S8L1U9</accession>
<proteinExistence type="predicted"/>
<evidence type="ECO:0000256" key="1">
    <source>
        <dbReference type="SAM" id="Phobius"/>
    </source>
</evidence>
<feature type="transmembrane region" description="Helical" evidence="1">
    <location>
        <begin position="20"/>
        <end position="41"/>
    </location>
</feature>
<feature type="transmembrane region" description="Helical" evidence="1">
    <location>
        <begin position="88"/>
        <end position="108"/>
    </location>
</feature>
<protein>
    <submittedName>
        <fullName evidence="2">Uncharacterized protein</fullName>
    </submittedName>
</protein>
<dbReference type="OrthoDB" id="3174319at2759"/>
<keyword evidence="1" id="KW-1133">Transmembrane helix</keyword>
<feature type="transmembrane region" description="Helical" evidence="1">
    <location>
        <begin position="142"/>
        <end position="168"/>
    </location>
</feature>
<dbReference type="EMBL" id="ML179735">
    <property type="protein sequence ID" value="THU82386.1"/>
    <property type="molecule type" value="Genomic_DNA"/>
</dbReference>
<dbReference type="Proteomes" id="UP000297245">
    <property type="component" value="Unassembled WGS sequence"/>
</dbReference>